<protein>
    <submittedName>
        <fullName evidence="1">Uncharacterized protein</fullName>
    </submittedName>
</protein>
<dbReference type="EMBL" id="JNSL01000007">
    <property type="protein sequence ID" value="KGA21380.1"/>
    <property type="molecule type" value="Genomic_DNA"/>
</dbReference>
<evidence type="ECO:0000313" key="1">
    <source>
        <dbReference type="EMBL" id="KGA21380.1"/>
    </source>
</evidence>
<dbReference type="AlphaFoldDB" id="A0A094QAV9"/>
<name>A0A094QAV9_9ZZZZ</name>
<accession>A0A094QAV9</accession>
<organism evidence="1">
    <name type="scientific">freshwater metagenome</name>
    <dbReference type="NCBI Taxonomy" id="449393"/>
    <lineage>
        <taxon>unclassified sequences</taxon>
        <taxon>metagenomes</taxon>
        <taxon>ecological metagenomes</taxon>
    </lineage>
</organism>
<sequence>MAITVTPETFSFVSFDSAYIARIATLVAEQLGLTDINIEIAVDETSPLTRIDVEVTDSLISIRPLSGALEDTRRPRQQSELATTLAMARSMLRARDRLRGGFENAPLDAELSLPQAAAWDTYILGRITRMNIEVKKQAALYNFRNRHGFNDASDHVFEKIWNADSFTWDELSALSANTLTLSA</sequence>
<proteinExistence type="predicted"/>
<comment type="caution">
    <text evidence="1">The sequence shown here is derived from an EMBL/GenBank/DDBJ whole genome shotgun (WGS) entry which is preliminary data.</text>
</comment>
<gene>
    <name evidence="1" type="ORF">GM51_2135</name>
</gene>
<reference evidence="1" key="1">
    <citation type="submission" date="2014-06" db="EMBL/GenBank/DDBJ databases">
        <title>Key roles for freshwater Actinobacteria revealed by deep metagenomic sequencing.</title>
        <authorList>
            <person name="Ghai R."/>
            <person name="Mizuno C.M."/>
            <person name="Picazo A."/>
            <person name="Camacho A."/>
            <person name="Rodriguez-Valera F."/>
        </authorList>
    </citation>
    <scope>NUCLEOTIDE SEQUENCE</scope>
</reference>